<evidence type="ECO:0000313" key="1">
    <source>
        <dbReference type="EMBL" id="NGE62144.1"/>
    </source>
</evidence>
<keyword evidence="1" id="KW-0670">Pyruvate</keyword>
<reference evidence="1" key="1">
    <citation type="submission" date="2020-02" db="EMBL/GenBank/DDBJ databases">
        <title>WGS of Carbapenem-Resistant Entrobacteriaceae.</title>
        <authorList>
            <person name="Tokajian S."/>
            <person name="El Chaar M."/>
            <person name="El Khoury M."/>
        </authorList>
    </citation>
    <scope>NUCLEOTIDE SEQUENCE</scope>
    <source>
        <strain evidence="1">EHM_24</strain>
    </source>
</reference>
<comment type="caution">
    <text evidence="1">The sequence shown here is derived from an EMBL/GenBank/DDBJ whole genome shotgun (WGS) entry which is preliminary data.</text>
</comment>
<dbReference type="AlphaFoldDB" id="A0A6G4LP29"/>
<gene>
    <name evidence="1" type="ORF">G5638_23960</name>
</gene>
<name>A0A6G4LP29_9ENTR</name>
<dbReference type="EMBL" id="JAAJSZ010000049">
    <property type="protein sequence ID" value="NGE62144.1"/>
    <property type="molecule type" value="Genomic_DNA"/>
</dbReference>
<organism evidence="1">
    <name type="scientific">Enterobacter hormaechei</name>
    <dbReference type="NCBI Taxonomy" id="158836"/>
    <lineage>
        <taxon>Bacteria</taxon>
        <taxon>Pseudomonadati</taxon>
        <taxon>Pseudomonadota</taxon>
        <taxon>Gammaproteobacteria</taxon>
        <taxon>Enterobacterales</taxon>
        <taxon>Enterobacteriaceae</taxon>
        <taxon>Enterobacter</taxon>
        <taxon>Enterobacter cloacae complex</taxon>
    </lineage>
</organism>
<protein>
    <submittedName>
        <fullName evidence="1">Glyoxylate/hydroxypyruvate reductase A</fullName>
    </submittedName>
</protein>
<proteinExistence type="predicted"/>
<accession>A0A6G4LP29</accession>
<dbReference type="Gene3D" id="3.40.50.720">
    <property type="entry name" value="NAD(P)-binding Rossmann-like Domain"/>
    <property type="match status" value="1"/>
</dbReference>
<feature type="non-terminal residue" evidence="1">
    <location>
        <position position="84"/>
    </location>
</feature>
<sequence length="84" mass="9281">MHIQIYTPDGKPQPWLDGFAQALPEARLSVWEQGAVQDADYAVVWQPPADMLRDRRDLRAVFNLGAGVDAILGLRAQAPDAIPE</sequence>